<keyword evidence="1" id="KW-1133">Transmembrane helix</keyword>
<keyword evidence="1" id="KW-0472">Membrane</keyword>
<gene>
    <name evidence="2" type="ORF">S01H4_61634</name>
</gene>
<comment type="caution">
    <text evidence="2">The sequence shown here is derived from an EMBL/GenBank/DDBJ whole genome shotgun (WGS) entry which is preliminary data.</text>
</comment>
<proteinExistence type="predicted"/>
<evidence type="ECO:0000256" key="1">
    <source>
        <dbReference type="SAM" id="Phobius"/>
    </source>
</evidence>
<evidence type="ECO:0000313" key="2">
    <source>
        <dbReference type="EMBL" id="GAH12514.1"/>
    </source>
</evidence>
<dbReference type="EMBL" id="BART01036591">
    <property type="protein sequence ID" value="GAH12514.1"/>
    <property type="molecule type" value="Genomic_DNA"/>
</dbReference>
<name>X1E5R1_9ZZZZ</name>
<feature type="non-terminal residue" evidence="2">
    <location>
        <position position="1"/>
    </location>
</feature>
<reference evidence="2" key="1">
    <citation type="journal article" date="2014" name="Front. Microbiol.">
        <title>High frequency of phylogenetically diverse reductive dehalogenase-homologous genes in deep subseafloor sedimentary metagenomes.</title>
        <authorList>
            <person name="Kawai M."/>
            <person name="Futagami T."/>
            <person name="Toyoda A."/>
            <person name="Takaki Y."/>
            <person name="Nishi S."/>
            <person name="Hori S."/>
            <person name="Arai W."/>
            <person name="Tsubouchi T."/>
            <person name="Morono Y."/>
            <person name="Uchiyama I."/>
            <person name="Ito T."/>
            <person name="Fujiyama A."/>
            <person name="Inagaki F."/>
            <person name="Takami H."/>
        </authorList>
    </citation>
    <scope>NUCLEOTIDE SEQUENCE</scope>
    <source>
        <strain evidence="2">Expedition CK06-06</strain>
    </source>
</reference>
<keyword evidence="1" id="KW-0812">Transmembrane</keyword>
<sequence length="81" mass="9692">IGIGVMVGSISLTFIFTPLFILVNIWELKEIEEPELGRRLGEEYIEYRTLKMDVKFNFWHKMYKILNCHVYPCCLFGYPQR</sequence>
<protein>
    <submittedName>
        <fullName evidence="2">Uncharacterized protein</fullName>
    </submittedName>
</protein>
<accession>X1E5R1</accession>
<organism evidence="2">
    <name type="scientific">marine sediment metagenome</name>
    <dbReference type="NCBI Taxonomy" id="412755"/>
    <lineage>
        <taxon>unclassified sequences</taxon>
        <taxon>metagenomes</taxon>
        <taxon>ecological metagenomes</taxon>
    </lineage>
</organism>
<feature type="transmembrane region" description="Helical" evidence="1">
    <location>
        <begin position="6"/>
        <end position="26"/>
    </location>
</feature>
<dbReference type="AlphaFoldDB" id="X1E5R1"/>